<feature type="transmembrane region" description="Helical" evidence="1">
    <location>
        <begin position="123"/>
        <end position="139"/>
    </location>
</feature>
<dbReference type="EMBL" id="OKRB01000141">
    <property type="protein sequence ID" value="SPE30626.1"/>
    <property type="molecule type" value="Genomic_DNA"/>
</dbReference>
<accession>A0A2N9M563</accession>
<feature type="transmembrane region" description="Helical" evidence="1">
    <location>
        <begin position="151"/>
        <end position="169"/>
    </location>
</feature>
<feature type="transmembrane region" description="Helical" evidence="1">
    <location>
        <begin position="69"/>
        <end position="89"/>
    </location>
</feature>
<keyword evidence="1" id="KW-1133">Transmembrane helix</keyword>
<feature type="transmembrane region" description="Helical" evidence="1">
    <location>
        <begin position="95"/>
        <end position="116"/>
    </location>
</feature>
<protein>
    <recommendedName>
        <fullName evidence="4">DUF4386 domain-containing protein</fullName>
    </recommendedName>
</protein>
<dbReference type="AlphaFoldDB" id="A0A2N9M563"/>
<reference evidence="3" key="1">
    <citation type="submission" date="2018-02" db="EMBL/GenBank/DDBJ databases">
        <authorList>
            <person name="Hausmann B."/>
        </authorList>
    </citation>
    <scope>NUCLEOTIDE SEQUENCE [LARGE SCALE GENOMIC DNA]</scope>
    <source>
        <strain evidence="3">Peat soil MAG SbA5</strain>
    </source>
</reference>
<dbReference type="Proteomes" id="UP000239735">
    <property type="component" value="Unassembled WGS sequence"/>
</dbReference>
<evidence type="ECO:0000313" key="2">
    <source>
        <dbReference type="EMBL" id="SPE30626.1"/>
    </source>
</evidence>
<keyword evidence="1" id="KW-0812">Transmembrane</keyword>
<feature type="transmembrane region" description="Helical" evidence="1">
    <location>
        <begin position="19"/>
        <end position="37"/>
    </location>
</feature>
<evidence type="ECO:0000256" key="1">
    <source>
        <dbReference type="SAM" id="Phobius"/>
    </source>
</evidence>
<sequence length="182" mass="20106">MNEPAQQAQLRSQARATGVVYLGYFATAILGLILSRLKPPADVMMACAADALYATLTILLYRLFRRAQLLLALAAALCSLAGCVTDGLHQLHAGFAGLSPLVFFGPFCVLLGMLILRSRFLPRWLGWPLIAAGLGWLAYLNPEVAQHAKIVIFPVGFLAEFELMLWLLWRGVDEARWREQGH</sequence>
<name>A0A2N9M563_9BACT</name>
<feature type="transmembrane region" description="Helical" evidence="1">
    <location>
        <begin position="43"/>
        <end position="64"/>
    </location>
</feature>
<evidence type="ECO:0000313" key="3">
    <source>
        <dbReference type="Proteomes" id="UP000239735"/>
    </source>
</evidence>
<dbReference type="InterPro" id="IPR025495">
    <property type="entry name" value="DUF4386"/>
</dbReference>
<evidence type="ECO:0008006" key="4">
    <source>
        <dbReference type="Google" id="ProtNLM"/>
    </source>
</evidence>
<keyword evidence="1" id="KW-0472">Membrane</keyword>
<dbReference type="OrthoDB" id="7060422at2"/>
<gene>
    <name evidence="2" type="ORF">SBA5_80010</name>
</gene>
<dbReference type="Pfam" id="PF14329">
    <property type="entry name" value="DUF4386"/>
    <property type="match status" value="1"/>
</dbReference>
<proteinExistence type="predicted"/>
<organism evidence="2 3">
    <name type="scientific">Candidatus Sulfuritelmatomonas gaucii</name>
    <dbReference type="NCBI Taxonomy" id="2043161"/>
    <lineage>
        <taxon>Bacteria</taxon>
        <taxon>Pseudomonadati</taxon>
        <taxon>Acidobacteriota</taxon>
        <taxon>Terriglobia</taxon>
        <taxon>Terriglobales</taxon>
        <taxon>Acidobacteriaceae</taxon>
        <taxon>Candidatus Sulfuritelmatomonas</taxon>
    </lineage>
</organism>